<dbReference type="AlphaFoldDB" id="A0A2I1D147"/>
<feature type="region of interest" description="Disordered" evidence="1">
    <location>
        <begin position="1"/>
        <end position="133"/>
    </location>
</feature>
<feature type="compositionally biased region" description="Basic and acidic residues" evidence="1">
    <location>
        <begin position="69"/>
        <end position="79"/>
    </location>
</feature>
<feature type="compositionally biased region" description="Acidic residues" evidence="1">
    <location>
        <begin position="105"/>
        <end position="119"/>
    </location>
</feature>
<proteinExistence type="predicted"/>
<sequence>MDESVDLKPPPSRRPSLTSSTSHLRYPTFPPLSGSVEEWLSRSRPINMTSTPPSKSLSESWTTLSVSDAHSEDGGRSEQTDVGSLIDQPGPDDVASLDGRYTPSDDTDGNADDGEDGESYDSKSNASESQELPSAFPRLGASIEDSRLTTQTAFRHPSESIEFVEPDHWPEIERVELKHTVRVFSGVEAADLKAQLPFNLQDSILTATVQQTMTKKNLDTDKPFRVLYVGSSEYRNIILDKMGDVLVSSTNGGNSESTSTESSRYHVVPTSFGAGAVPNFAELLPIHVQLVVDECVGAASDLPIDKPSTISMDFKNRPSCTSSWTGSEYCVSSTSEWVLPDIAILFLSTLDTPKAVETQKLARIFMERHGVPTMVISESPLWKMTRESIPLNFYSLHMCVESRHPLTGKSTVVKRYPIDLHTFESITPGQLNRNLACLVSAYPKKDNLMAFSHTHVSPHKPSLGLGEYTKCLSLDYHLGNDPSLSSVLRLLFLVVFSAGTVLWGHLALQEAVTYSSQVFRGSAVSNVSSDLPSSVPTTGIVPADQPTQASLCISTPGSAVQPLGERRRSRSPIEEFIEGTLSPWEQPERPGGFEIQAVGDCHLVVKPPAKPVGKKHPKFNVKVTRGGQPLAYELSRLFEGVYSLKLDRSDAYGVVDVTIITNTRPYINQTTPVDFGTPWLKIANWKRAAHAISSQILRDFTTAQTGLTEVYGRFSTDVQVLMGDVVKRAHVLRRDADTIRHDSYLLGMDTREKMLSRSKQLSEAVRRTAVEPFLAASSALQGHGDRVHREALGLMSSTWDRISTSAPEFDLTSVMEHLRNAKKCKTLDTAQRRAKGLVRQKKCGHSECS</sequence>
<dbReference type="Proteomes" id="UP000234254">
    <property type="component" value="Unassembled WGS sequence"/>
</dbReference>
<name>A0A2I1D147_ASPC2</name>
<accession>A0A2I1D147</accession>
<organism evidence="2 3">
    <name type="scientific">Aspergillus campestris (strain IBT 28561)</name>
    <dbReference type="NCBI Taxonomy" id="1392248"/>
    <lineage>
        <taxon>Eukaryota</taxon>
        <taxon>Fungi</taxon>
        <taxon>Dikarya</taxon>
        <taxon>Ascomycota</taxon>
        <taxon>Pezizomycotina</taxon>
        <taxon>Eurotiomycetes</taxon>
        <taxon>Eurotiomycetidae</taxon>
        <taxon>Eurotiales</taxon>
        <taxon>Aspergillaceae</taxon>
        <taxon>Aspergillus</taxon>
        <taxon>Aspergillus subgen. Circumdati</taxon>
    </lineage>
</organism>
<evidence type="ECO:0000313" key="2">
    <source>
        <dbReference type="EMBL" id="PKY03592.1"/>
    </source>
</evidence>
<dbReference type="RefSeq" id="XP_024692186.1">
    <property type="nucleotide sequence ID" value="XM_024838183.1"/>
</dbReference>
<reference evidence="2" key="1">
    <citation type="submission" date="2016-12" db="EMBL/GenBank/DDBJ databases">
        <title>The genomes of Aspergillus section Nigri reveals drivers in fungal speciation.</title>
        <authorList>
            <consortium name="DOE Joint Genome Institute"/>
            <person name="Vesth T.C."/>
            <person name="Nybo J."/>
            <person name="Theobald S."/>
            <person name="Brandl J."/>
            <person name="Frisvad J.C."/>
            <person name="Nielsen K.F."/>
            <person name="Lyhne E.K."/>
            <person name="Kogle M.E."/>
            <person name="Kuo A."/>
            <person name="Riley R."/>
            <person name="Clum A."/>
            <person name="Nolan M."/>
            <person name="Lipzen A."/>
            <person name="Salamov A."/>
            <person name="Henrissat B."/>
            <person name="Wiebenga A."/>
            <person name="De vries R.P."/>
            <person name="Grigoriev I.V."/>
            <person name="Mortensen U.H."/>
            <person name="Andersen M.R."/>
            <person name="Baker S.E."/>
        </authorList>
    </citation>
    <scope>NUCLEOTIDE SEQUENCE</scope>
    <source>
        <strain evidence="2">IBT 28561</strain>
    </source>
</reference>
<evidence type="ECO:0000313" key="3">
    <source>
        <dbReference type="Proteomes" id="UP000234254"/>
    </source>
</evidence>
<keyword evidence="3" id="KW-1185">Reference proteome</keyword>
<dbReference type="OrthoDB" id="439943at2759"/>
<gene>
    <name evidence="2" type="ORF">P168DRAFT_297509</name>
</gene>
<evidence type="ECO:0000256" key="1">
    <source>
        <dbReference type="SAM" id="MobiDB-lite"/>
    </source>
</evidence>
<comment type="caution">
    <text evidence="2">The sequence shown here is derived from an EMBL/GenBank/DDBJ whole genome shotgun (WGS) entry which is preliminary data.</text>
</comment>
<dbReference type="GeneID" id="36545707"/>
<feature type="compositionally biased region" description="Polar residues" evidence="1">
    <location>
        <begin position="44"/>
        <end position="68"/>
    </location>
</feature>
<dbReference type="VEuPathDB" id="FungiDB:P168DRAFT_297509"/>
<feature type="compositionally biased region" description="Polar residues" evidence="1">
    <location>
        <begin position="122"/>
        <end position="132"/>
    </location>
</feature>
<protein>
    <submittedName>
        <fullName evidence="2">Uncharacterized protein</fullName>
    </submittedName>
</protein>
<dbReference type="EMBL" id="MSFM01000007">
    <property type="protein sequence ID" value="PKY03592.1"/>
    <property type="molecule type" value="Genomic_DNA"/>
</dbReference>